<evidence type="ECO:0000256" key="1">
    <source>
        <dbReference type="ARBA" id="ARBA00004442"/>
    </source>
</evidence>
<dbReference type="EMBL" id="JACIEP010000003">
    <property type="protein sequence ID" value="MBB4035233.1"/>
    <property type="molecule type" value="Genomic_DNA"/>
</dbReference>
<comment type="similarity">
    <text evidence="2">Belongs to the outer membrane factor (OMF) (TC 1.B.17) family.</text>
</comment>
<dbReference type="Pfam" id="PF02321">
    <property type="entry name" value="OEP"/>
    <property type="match status" value="2"/>
</dbReference>
<name>A0A840CU66_9BACT</name>
<protein>
    <submittedName>
        <fullName evidence="8">Outer membrane protein</fullName>
    </submittedName>
</protein>
<comment type="subcellular location">
    <subcellularLocation>
        <location evidence="1">Cell outer membrane</location>
    </subcellularLocation>
</comment>
<dbReference type="GO" id="GO:0015562">
    <property type="term" value="F:efflux transmembrane transporter activity"/>
    <property type="evidence" value="ECO:0007669"/>
    <property type="project" value="InterPro"/>
</dbReference>
<evidence type="ECO:0000256" key="5">
    <source>
        <dbReference type="ARBA" id="ARBA00022692"/>
    </source>
</evidence>
<dbReference type="Gene3D" id="1.20.1600.10">
    <property type="entry name" value="Outer membrane efflux proteins (OEP)"/>
    <property type="match status" value="1"/>
</dbReference>
<evidence type="ECO:0000256" key="7">
    <source>
        <dbReference type="ARBA" id="ARBA00023237"/>
    </source>
</evidence>
<dbReference type="SUPFAM" id="SSF56954">
    <property type="entry name" value="Outer membrane efflux proteins (OEP)"/>
    <property type="match status" value="1"/>
</dbReference>
<keyword evidence="3" id="KW-0813">Transport</keyword>
<dbReference type="PANTHER" id="PTHR30026">
    <property type="entry name" value="OUTER MEMBRANE PROTEIN TOLC"/>
    <property type="match status" value="1"/>
</dbReference>
<keyword evidence="5" id="KW-0812">Transmembrane</keyword>
<dbReference type="GO" id="GO:1990281">
    <property type="term" value="C:efflux pump complex"/>
    <property type="evidence" value="ECO:0007669"/>
    <property type="project" value="TreeGrafter"/>
</dbReference>
<evidence type="ECO:0000256" key="3">
    <source>
        <dbReference type="ARBA" id="ARBA00022448"/>
    </source>
</evidence>
<evidence type="ECO:0000313" key="8">
    <source>
        <dbReference type="EMBL" id="MBB4035233.1"/>
    </source>
</evidence>
<evidence type="ECO:0000313" key="9">
    <source>
        <dbReference type="Proteomes" id="UP000555103"/>
    </source>
</evidence>
<dbReference type="Proteomes" id="UP000555103">
    <property type="component" value="Unassembled WGS sequence"/>
</dbReference>
<keyword evidence="7" id="KW-0998">Cell outer membrane</keyword>
<keyword evidence="6" id="KW-0472">Membrane</keyword>
<accession>A0A840CU66</accession>
<proteinExistence type="inferred from homology"/>
<dbReference type="GO" id="GO:0015288">
    <property type="term" value="F:porin activity"/>
    <property type="evidence" value="ECO:0007669"/>
    <property type="project" value="TreeGrafter"/>
</dbReference>
<dbReference type="RefSeq" id="WP_246347998.1">
    <property type="nucleotide sequence ID" value="NZ_JACIEP010000003.1"/>
</dbReference>
<dbReference type="PANTHER" id="PTHR30026:SF20">
    <property type="entry name" value="OUTER MEMBRANE PROTEIN TOLC"/>
    <property type="match status" value="1"/>
</dbReference>
<dbReference type="AlphaFoldDB" id="A0A840CU66"/>
<dbReference type="InterPro" id="IPR051906">
    <property type="entry name" value="TolC-like"/>
</dbReference>
<evidence type="ECO:0000256" key="2">
    <source>
        <dbReference type="ARBA" id="ARBA00007613"/>
    </source>
</evidence>
<dbReference type="InterPro" id="IPR003423">
    <property type="entry name" value="OMP_efflux"/>
</dbReference>
<keyword evidence="4" id="KW-1134">Transmembrane beta strand</keyword>
<gene>
    <name evidence="8" type="ORF">GGR21_001122</name>
</gene>
<dbReference type="GO" id="GO:0009279">
    <property type="term" value="C:cell outer membrane"/>
    <property type="evidence" value="ECO:0007669"/>
    <property type="project" value="UniProtKB-SubCell"/>
</dbReference>
<evidence type="ECO:0000256" key="4">
    <source>
        <dbReference type="ARBA" id="ARBA00022452"/>
    </source>
</evidence>
<reference evidence="8 9" key="1">
    <citation type="submission" date="2020-08" db="EMBL/GenBank/DDBJ databases">
        <title>Genomic Encyclopedia of Type Strains, Phase IV (KMG-IV): sequencing the most valuable type-strain genomes for metagenomic binning, comparative biology and taxonomic classification.</title>
        <authorList>
            <person name="Goeker M."/>
        </authorList>
    </citation>
    <scope>NUCLEOTIDE SEQUENCE [LARGE SCALE GENOMIC DNA]</scope>
    <source>
        <strain evidence="8 9">DSM 104969</strain>
    </source>
</reference>
<organism evidence="8 9">
    <name type="scientific">Dysgonomonas hofstadii</name>
    <dbReference type="NCBI Taxonomy" id="637886"/>
    <lineage>
        <taxon>Bacteria</taxon>
        <taxon>Pseudomonadati</taxon>
        <taxon>Bacteroidota</taxon>
        <taxon>Bacteroidia</taxon>
        <taxon>Bacteroidales</taxon>
        <taxon>Dysgonomonadaceae</taxon>
        <taxon>Dysgonomonas</taxon>
    </lineage>
</organism>
<keyword evidence="9" id="KW-1185">Reference proteome</keyword>
<sequence>MSLWAEWVKICFKQEKNTFMHTQGIIKLFGFIVFTVAGLTFPATAFSQRVWTLKDCIDYARKENIQVKKSSITAESYKVDLSQSKAELFPSLSGSITGRYTNSKSQEKNYQYEGLFNGQYAISASWTLYNGGKNRNNIKQAQLQKDAQDLTTEYTRNELEISITQAYLQILYSRESIKNNENILASSEEQLKQTKDFLDAGSITRSEYAQVEAQYSSDKYNLIQAQSSYDNYKLQLKLLLELDYDKDIDLEFPVIDDNDVLQFIPSKYEVYKRALAIMPEVANSKLNIQIADLNKKNAKAGYLPTVSLTGSLGTGNIFNNSPSFGTQINHNFNQSIGVTVSIPIFDNKSNSSNVKRADLQIQTAQLDLLDTEKTLQRTIESLYQDAVSGQSKYNAAKDKLNSALLSYELVQEQYALGMRNTVELTTEKNNYANALQDLLQAKYTALISVKLLNFYQGQDITL</sequence>
<evidence type="ECO:0000256" key="6">
    <source>
        <dbReference type="ARBA" id="ARBA00023136"/>
    </source>
</evidence>
<comment type="caution">
    <text evidence="8">The sequence shown here is derived from an EMBL/GenBank/DDBJ whole genome shotgun (WGS) entry which is preliminary data.</text>
</comment>